<reference evidence="2" key="1">
    <citation type="submission" date="2021-12" db="EMBL/GenBank/DDBJ databases">
        <authorList>
            <person name="King R."/>
        </authorList>
    </citation>
    <scope>NUCLEOTIDE SEQUENCE</scope>
</reference>
<proteinExistence type="predicted"/>
<name>A0A9P0FD18_BRAAE</name>
<gene>
    <name evidence="2" type="ORF">MELIAE_LOCUS3590</name>
</gene>
<keyword evidence="3" id="KW-1185">Reference proteome</keyword>
<dbReference type="Proteomes" id="UP001154078">
    <property type="component" value="Chromosome 2"/>
</dbReference>
<accession>A0A9P0FD18</accession>
<evidence type="ECO:0000256" key="1">
    <source>
        <dbReference type="SAM" id="MobiDB-lite"/>
    </source>
</evidence>
<dbReference type="OrthoDB" id="8194272at2759"/>
<evidence type="ECO:0000313" key="2">
    <source>
        <dbReference type="EMBL" id="CAH0550872.1"/>
    </source>
</evidence>
<organism evidence="2 3">
    <name type="scientific">Brassicogethes aeneus</name>
    <name type="common">Rape pollen beetle</name>
    <name type="synonym">Meligethes aeneus</name>
    <dbReference type="NCBI Taxonomy" id="1431903"/>
    <lineage>
        <taxon>Eukaryota</taxon>
        <taxon>Metazoa</taxon>
        <taxon>Ecdysozoa</taxon>
        <taxon>Arthropoda</taxon>
        <taxon>Hexapoda</taxon>
        <taxon>Insecta</taxon>
        <taxon>Pterygota</taxon>
        <taxon>Neoptera</taxon>
        <taxon>Endopterygota</taxon>
        <taxon>Coleoptera</taxon>
        <taxon>Polyphaga</taxon>
        <taxon>Cucujiformia</taxon>
        <taxon>Nitidulidae</taxon>
        <taxon>Meligethinae</taxon>
        <taxon>Brassicogethes</taxon>
    </lineage>
</organism>
<dbReference type="EMBL" id="OV121133">
    <property type="protein sequence ID" value="CAH0550872.1"/>
    <property type="molecule type" value="Genomic_DNA"/>
</dbReference>
<feature type="compositionally biased region" description="Basic residues" evidence="1">
    <location>
        <begin position="1"/>
        <end position="12"/>
    </location>
</feature>
<protein>
    <submittedName>
        <fullName evidence="2">Uncharacterized protein</fullName>
    </submittedName>
</protein>
<sequence>MSNKKSGRKPQQKRPAPDESSDSDFPDINAVVADQHSNTNVYKIKPKRPTNKQPNPWDSSDREIENCDEEADKVQNETRCDSAVLLHEPKAEDFIIAELGTTKGAKKKFVARIVSIEEDGRKYWCSFLRARQKIKDAFVFHNAEDLLLVQHGEVKKILASVLKLRRGGFQFPGHKF</sequence>
<evidence type="ECO:0000313" key="3">
    <source>
        <dbReference type="Proteomes" id="UP001154078"/>
    </source>
</evidence>
<dbReference type="AlphaFoldDB" id="A0A9P0FD18"/>
<feature type="region of interest" description="Disordered" evidence="1">
    <location>
        <begin position="1"/>
        <end position="62"/>
    </location>
</feature>